<dbReference type="Gene3D" id="3.90.50.10">
    <property type="entry name" value="Photosynthetic Reaction Center, subunit H, domain 2"/>
    <property type="match status" value="2"/>
</dbReference>
<gene>
    <name evidence="2" type="ORF">SAMN04488238_12320</name>
</gene>
<dbReference type="SUPFAM" id="SSF50346">
    <property type="entry name" value="PRC-barrel domain"/>
    <property type="match status" value="2"/>
</dbReference>
<accession>A0A1H3ELK7</accession>
<dbReference type="GO" id="GO:0030077">
    <property type="term" value="C:plasma membrane light-harvesting complex"/>
    <property type="evidence" value="ECO:0007669"/>
    <property type="project" value="InterPro"/>
</dbReference>
<dbReference type="InterPro" id="IPR027275">
    <property type="entry name" value="PRC-brl_dom"/>
</dbReference>
<dbReference type="InterPro" id="IPR014747">
    <property type="entry name" value="Bac_photo_RC_H_C"/>
</dbReference>
<evidence type="ECO:0000313" key="2">
    <source>
        <dbReference type="EMBL" id="SDX79673.1"/>
    </source>
</evidence>
<name>A0A1H3ELK7_9RHOB</name>
<reference evidence="2 3" key="1">
    <citation type="submission" date="2016-10" db="EMBL/GenBank/DDBJ databases">
        <authorList>
            <person name="de Groot N.N."/>
        </authorList>
    </citation>
    <scope>NUCLEOTIDE SEQUENCE [LARGE SCALE GENOMIC DNA]</scope>
    <source>
        <strain evidence="2 3">CGMCC 1.8894</strain>
    </source>
</reference>
<keyword evidence="3" id="KW-1185">Reference proteome</keyword>
<protein>
    <submittedName>
        <fullName evidence="2">PRC-barrel domain-containing protein</fullName>
    </submittedName>
</protein>
<organism evidence="2 3">
    <name type="scientific">Roseicitreum antarcticum</name>
    <dbReference type="NCBI Taxonomy" id="564137"/>
    <lineage>
        <taxon>Bacteria</taxon>
        <taxon>Pseudomonadati</taxon>
        <taxon>Pseudomonadota</taxon>
        <taxon>Alphaproteobacteria</taxon>
        <taxon>Rhodobacterales</taxon>
        <taxon>Paracoccaceae</taxon>
        <taxon>Roseicitreum</taxon>
    </lineage>
</organism>
<dbReference type="GO" id="GO:0019684">
    <property type="term" value="P:photosynthesis, light reaction"/>
    <property type="evidence" value="ECO:0007669"/>
    <property type="project" value="InterPro"/>
</dbReference>
<dbReference type="EMBL" id="FNOM01000023">
    <property type="protein sequence ID" value="SDX79673.1"/>
    <property type="molecule type" value="Genomic_DNA"/>
</dbReference>
<proteinExistence type="predicted"/>
<evidence type="ECO:0000313" key="3">
    <source>
        <dbReference type="Proteomes" id="UP000198539"/>
    </source>
</evidence>
<dbReference type="Pfam" id="PF05239">
    <property type="entry name" value="PRC"/>
    <property type="match status" value="1"/>
</dbReference>
<evidence type="ECO:0000259" key="1">
    <source>
        <dbReference type="Pfam" id="PF05239"/>
    </source>
</evidence>
<dbReference type="Proteomes" id="UP000198539">
    <property type="component" value="Unassembled WGS sequence"/>
</dbReference>
<sequence>MLIEASTLKGFKVAATDGSVGTVTDFLFDDESWTLRWIIVDTGTWLSGRKVLLPVSVLGHPDTSARSFPVRLTMASVKDSPAIDTHKPVSRQHEERMYSYYNMTPYWGNGFYMGGYGGWTADMSDVHYADSRRRQDALDAKRHQGDEPHLRSIDVVTGYNLQATDGSIGHVEGFLIDDTDWTIRFLTVDTKNWWPGKHVLISPRSAKDILWAESLVDLDIDRQTVKDSPAYDPSVPVDAAFEARMARHYIPDATHGAAS</sequence>
<dbReference type="InterPro" id="IPR011033">
    <property type="entry name" value="PRC_barrel-like_sf"/>
</dbReference>
<dbReference type="STRING" id="564137.SAMN04488238_12320"/>
<dbReference type="OrthoDB" id="7274881at2"/>
<dbReference type="AlphaFoldDB" id="A0A1H3ELK7"/>
<feature type="domain" description="PRC-barrel" evidence="1">
    <location>
        <begin position="3"/>
        <end position="56"/>
    </location>
</feature>
<dbReference type="RefSeq" id="WP_092892427.1">
    <property type="nucleotide sequence ID" value="NZ_CP061500.1"/>
</dbReference>